<protein>
    <submittedName>
        <fullName evidence="2">Uncharacterized protein</fullName>
    </submittedName>
</protein>
<keyword evidence="1" id="KW-0812">Transmembrane</keyword>
<evidence type="ECO:0000313" key="3">
    <source>
        <dbReference type="Proteomes" id="UP000092600"/>
    </source>
</evidence>
<comment type="caution">
    <text evidence="2">The sequence shown here is derived from an EMBL/GenBank/DDBJ whole genome shotgun (WGS) entry which is preliminary data.</text>
</comment>
<sequence>MPLRSSLVVVVISAVSLLLWLSLLFFSFHEGGLHPVNSGSASNTLVPRKVLLDTVKFDASTFHSTRQSINDHHHHHHHHHPATTITAITITAGTVICRLLLSPSLIRTMATRSIHAFLFESKRNKKPKKKKKKSSSY</sequence>
<dbReference type="Proteomes" id="UP000092600">
    <property type="component" value="Unassembled WGS sequence"/>
</dbReference>
<accession>A0A199VKM8</accession>
<evidence type="ECO:0000256" key="1">
    <source>
        <dbReference type="SAM" id="Phobius"/>
    </source>
</evidence>
<keyword evidence="1" id="KW-1133">Transmembrane helix</keyword>
<dbReference type="AlphaFoldDB" id="A0A199VKM8"/>
<name>A0A199VKM8_ANACO</name>
<evidence type="ECO:0000313" key="2">
    <source>
        <dbReference type="EMBL" id="OAY77649.1"/>
    </source>
</evidence>
<organism evidence="2 3">
    <name type="scientific">Ananas comosus</name>
    <name type="common">Pineapple</name>
    <name type="synonym">Ananas ananas</name>
    <dbReference type="NCBI Taxonomy" id="4615"/>
    <lineage>
        <taxon>Eukaryota</taxon>
        <taxon>Viridiplantae</taxon>
        <taxon>Streptophyta</taxon>
        <taxon>Embryophyta</taxon>
        <taxon>Tracheophyta</taxon>
        <taxon>Spermatophyta</taxon>
        <taxon>Magnoliopsida</taxon>
        <taxon>Liliopsida</taxon>
        <taxon>Poales</taxon>
        <taxon>Bromeliaceae</taxon>
        <taxon>Bromelioideae</taxon>
        <taxon>Ananas</taxon>
    </lineage>
</organism>
<feature type="transmembrane region" description="Helical" evidence="1">
    <location>
        <begin position="7"/>
        <end position="28"/>
    </location>
</feature>
<reference evidence="2 3" key="1">
    <citation type="journal article" date="2016" name="DNA Res.">
        <title>The draft genome of MD-2 pineapple using hybrid error correction of long reads.</title>
        <authorList>
            <person name="Redwan R.M."/>
            <person name="Saidin A."/>
            <person name="Kumar S.V."/>
        </authorList>
    </citation>
    <scope>NUCLEOTIDE SEQUENCE [LARGE SCALE GENOMIC DNA]</scope>
    <source>
        <strain evidence="3">cv. MD2</strain>
        <tissue evidence="2">Leaf</tissue>
    </source>
</reference>
<keyword evidence="1" id="KW-0472">Membrane</keyword>
<feature type="transmembrane region" description="Helical" evidence="1">
    <location>
        <begin position="82"/>
        <end position="101"/>
    </location>
</feature>
<dbReference type="EMBL" id="LSRQ01001487">
    <property type="protein sequence ID" value="OAY77649.1"/>
    <property type="molecule type" value="Genomic_DNA"/>
</dbReference>
<gene>
    <name evidence="2" type="ORF">ACMD2_23027</name>
</gene>
<proteinExistence type="predicted"/>